<evidence type="ECO:0000256" key="2">
    <source>
        <dbReference type="ARBA" id="ARBA00022737"/>
    </source>
</evidence>
<evidence type="ECO:0000256" key="6">
    <source>
        <dbReference type="ARBA" id="ARBA00022840"/>
    </source>
</evidence>
<feature type="compositionally biased region" description="Basic and acidic residues" evidence="12">
    <location>
        <begin position="272"/>
        <end position="281"/>
    </location>
</feature>
<dbReference type="InterPro" id="IPR017871">
    <property type="entry name" value="ABC_transporter-like_CS"/>
</dbReference>
<dbReference type="Gene3D" id="1.10.287.380">
    <property type="entry name" value="Valyl-tRNA synthetase, C-terminal domain"/>
    <property type="match status" value="1"/>
</dbReference>
<evidence type="ECO:0000256" key="11">
    <source>
        <dbReference type="HAMAP-Rule" id="MF_00848"/>
    </source>
</evidence>
<keyword evidence="4 11" id="KW-0227">DNA damage</keyword>
<comment type="subcellular location">
    <subcellularLocation>
        <location evidence="11">Cytoplasm</location>
    </subcellularLocation>
    <text evidence="11">Associates with ribosomes.</text>
</comment>
<dbReference type="PANTHER" id="PTHR42855">
    <property type="entry name" value="ABC TRANSPORTER ATP-BINDING SUBUNIT"/>
    <property type="match status" value="1"/>
</dbReference>
<dbReference type="HOGENOM" id="CLU_000604_36_0_6"/>
<reference evidence="14 15" key="1">
    <citation type="journal article" date="2011" name="J. Bacteriol.">
        <title>Draft genome of the psychrotolerant acidophile Acidithiobacillus ferrivorans SS3.</title>
        <authorList>
            <person name="Liljeqvist M."/>
            <person name="Valdes J."/>
            <person name="Holmes D.S."/>
            <person name="Dopson M."/>
        </authorList>
    </citation>
    <scope>NUCLEOTIDE SEQUENCE [LARGE SCALE GENOMIC DNA]</scope>
    <source>
        <strain evidence="14 15">SS3</strain>
    </source>
</reference>
<feature type="domain" description="ABC transporter" evidence="13">
    <location>
        <begin position="4"/>
        <end position="237"/>
    </location>
</feature>
<keyword evidence="3 11" id="KW-0547">Nucleotide-binding</keyword>
<evidence type="ECO:0000256" key="4">
    <source>
        <dbReference type="ARBA" id="ARBA00022763"/>
    </source>
</evidence>
<dbReference type="AlphaFoldDB" id="G0JRY7"/>
<evidence type="ECO:0000256" key="8">
    <source>
        <dbReference type="ARBA" id="ARBA00023204"/>
    </source>
</evidence>
<name>G0JRY7_9PROT</name>
<proteinExistence type="inferred from homology"/>
<dbReference type="GO" id="GO:0043022">
    <property type="term" value="F:ribosome binding"/>
    <property type="evidence" value="ECO:0007669"/>
    <property type="project" value="UniProtKB-UniRule"/>
</dbReference>
<feature type="region of interest" description="Disordered" evidence="12">
    <location>
        <begin position="272"/>
        <end position="291"/>
    </location>
</feature>
<keyword evidence="8 11" id="KW-0234">DNA repair</keyword>
<sequence>MSILRLEAGQVEWGGRALLDHAELNLEAGERVGLIGRNGEGKSTLLQVLAGLSALDAGNLWVAPGVHRAYLAQEPELAGEHDLLTAIKSGHPAWRHLQNADADDAHAHALADHHEAWQIDYKAEALRDSLGLPAAGVVSALSGGQRKRVAIAATLVADPDLLFLDEPTNHLDLPAILALEQSLLRHRGTLVFITHDRRFLDRLATRIIELDRGILRSFPGTFAAYQSRKAEVLAAEAAADSRLEGQLAEEEAWLRQGVKARAKRNQGRLRRLEGLRDERASRRQQQGQATLQISTADRSGALIAELDHVSFAYKGRPVIRDFSTRIERGDRVGIIGPNGAGKTTLLRLILGELEPQEGTIRRGTKQEVAYFDQMRSTLDPESRVLDAIADGNDFIEINGERRHVLSYLQDFLFPPSRARGLIKALSGGERARLLLARLFARPANILVLDEPTNDLDLETLEVLEERLQSYSGTLFLVSHDRDFLDNVVTQVIAFGEDGQISQNAGGYEDWLRWQTESRRPAKSTESGGGKGSGKRDGGGKGKKSAMSYKETQDLAILPAQIEALEKEQSEIAAVLALPETYQNPERLREVQASADAISASLTKAYGRWEALEEKAAALTAAGS</sequence>
<evidence type="ECO:0000313" key="14">
    <source>
        <dbReference type="EMBL" id="AEM46495.1"/>
    </source>
</evidence>
<dbReference type="CDD" id="cd03221">
    <property type="entry name" value="ABCF_EF-3"/>
    <property type="match status" value="2"/>
</dbReference>
<feature type="region of interest" description="Disordered" evidence="12">
    <location>
        <begin position="516"/>
        <end position="545"/>
    </location>
</feature>
<dbReference type="Pfam" id="PF00005">
    <property type="entry name" value="ABC_tran"/>
    <property type="match status" value="2"/>
</dbReference>
<dbReference type="EC" id="3.6.1.-" evidence="11"/>
<keyword evidence="2 11" id="KW-0677">Repeat</keyword>
<dbReference type="InterPro" id="IPR051309">
    <property type="entry name" value="ABCF_ATPase"/>
</dbReference>
<keyword evidence="7 11" id="KW-0238">DNA-binding</keyword>
<dbReference type="InterPro" id="IPR032781">
    <property type="entry name" value="ABC_tran_Xtn"/>
</dbReference>
<dbReference type="eggNOG" id="COG0488">
    <property type="taxonomic scope" value="Bacteria"/>
</dbReference>
<dbReference type="InterPro" id="IPR032524">
    <property type="entry name" value="ABC_tran_C"/>
</dbReference>
<keyword evidence="1 11" id="KW-0963">Cytoplasm</keyword>
<dbReference type="FunFam" id="3.40.50.300:FF:000309">
    <property type="entry name" value="ABC transporter ATP-binding protein"/>
    <property type="match status" value="1"/>
</dbReference>
<dbReference type="GO" id="GO:0005737">
    <property type="term" value="C:cytoplasm"/>
    <property type="evidence" value="ECO:0007669"/>
    <property type="project" value="UniProtKB-SubCell"/>
</dbReference>
<evidence type="ECO:0000256" key="3">
    <source>
        <dbReference type="ARBA" id="ARBA00022741"/>
    </source>
</evidence>
<dbReference type="InterPro" id="IPR043686">
    <property type="entry name" value="Uup"/>
</dbReference>
<comment type="catalytic activity">
    <reaction evidence="9 11">
        <text>ATP + H2O = ADP + phosphate + H(+)</text>
        <dbReference type="Rhea" id="RHEA:13065"/>
        <dbReference type="ChEBI" id="CHEBI:15377"/>
        <dbReference type="ChEBI" id="CHEBI:15378"/>
        <dbReference type="ChEBI" id="CHEBI:30616"/>
        <dbReference type="ChEBI" id="CHEBI:43474"/>
        <dbReference type="ChEBI" id="CHEBI:456216"/>
    </reaction>
</comment>
<dbReference type="Proteomes" id="UP000009220">
    <property type="component" value="Chromosome"/>
</dbReference>
<keyword evidence="6 11" id="KW-0067">ATP-binding</keyword>
<dbReference type="PROSITE" id="PS00211">
    <property type="entry name" value="ABC_TRANSPORTER_1"/>
    <property type="match status" value="2"/>
</dbReference>
<dbReference type="PANTHER" id="PTHR42855:SF1">
    <property type="entry name" value="ABC TRANSPORTER DOMAIN-CONTAINING PROTEIN"/>
    <property type="match status" value="1"/>
</dbReference>
<dbReference type="HAMAP" id="MF_00848">
    <property type="entry name" value="Uup"/>
    <property type="match status" value="1"/>
</dbReference>
<comment type="similarity">
    <text evidence="10 11">Belongs to the ABC transporter superfamily. ABCF family. Uup subfamily.</text>
</comment>
<evidence type="ECO:0000256" key="1">
    <source>
        <dbReference type="ARBA" id="ARBA00022490"/>
    </source>
</evidence>
<evidence type="ECO:0000256" key="10">
    <source>
        <dbReference type="ARBA" id="ARBA00061478"/>
    </source>
</evidence>
<dbReference type="InterPro" id="IPR003593">
    <property type="entry name" value="AAA+_ATPase"/>
</dbReference>
<dbReference type="Gene3D" id="3.40.50.300">
    <property type="entry name" value="P-loop containing nucleotide triphosphate hydrolases"/>
    <property type="match status" value="2"/>
</dbReference>
<dbReference type="GO" id="GO:0005524">
    <property type="term" value="F:ATP binding"/>
    <property type="evidence" value="ECO:0007669"/>
    <property type="project" value="UniProtKB-UniRule"/>
</dbReference>
<dbReference type="KEGG" id="afi:Acife_0264"/>
<feature type="binding site" evidence="11">
    <location>
        <begin position="36"/>
        <end position="43"/>
    </location>
    <ligand>
        <name>ATP</name>
        <dbReference type="ChEBI" id="CHEBI:30616"/>
        <label>1</label>
    </ligand>
</feature>
<dbReference type="InterPro" id="IPR037118">
    <property type="entry name" value="Val-tRNA_synth_C_sf"/>
</dbReference>
<evidence type="ECO:0000256" key="9">
    <source>
        <dbReference type="ARBA" id="ARBA00049360"/>
    </source>
</evidence>
<evidence type="ECO:0000256" key="12">
    <source>
        <dbReference type="SAM" id="MobiDB-lite"/>
    </source>
</evidence>
<evidence type="ECO:0000256" key="5">
    <source>
        <dbReference type="ARBA" id="ARBA00022801"/>
    </source>
</evidence>
<feature type="domain" description="ABC transporter" evidence="13">
    <location>
        <begin position="304"/>
        <end position="522"/>
    </location>
</feature>
<dbReference type="EMBL" id="CP002985">
    <property type="protein sequence ID" value="AEM46495.1"/>
    <property type="molecule type" value="Genomic_DNA"/>
</dbReference>
<keyword evidence="5 11" id="KW-0378">Hydrolase</keyword>
<protein>
    <recommendedName>
        <fullName evidence="11">ATP-binding protein Uup</fullName>
        <ecNumber evidence="11">3.6.1.-</ecNumber>
    </recommendedName>
</protein>
<evidence type="ECO:0000313" key="15">
    <source>
        <dbReference type="Proteomes" id="UP000009220"/>
    </source>
</evidence>
<dbReference type="FunFam" id="3.40.50.300:FF:000011">
    <property type="entry name" value="Putative ABC transporter ATP-binding component"/>
    <property type="match status" value="1"/>
</dbReference>
<comment type="function">
    <text evidence="11">Probably plays a role in ribosome assembly or function. May be involved in resolution of branched DNA intermediates that result from template switching in postreplication gaps. Binds DNA and has ATPase activity.</text>
</comment>
<dbReference type="SMART" id="SM00382">
    <property type="entry name" value="AAA"/>
    <property type="match status" value="2"/>
</dbReference>
<organism evidence="14 15">
    <name type="scientific">Acidithiobacillus ferrivorans SS3</name>
    <dbReference type="NCBI Taxonomy" id="743299"/>
    <lineage>
        <taxon>Bacteria</taxon>
        <taxon>Pseudomonadati</taxon>
        <taxon>Pseudomonadota</taxon>
        <taxon>Acidithiobacillia</taxon>
        <taxon>Acidithiobacillales</taxon>
        <taxon>Acidithiobacillaceae</taxon>
        <taxon>Acidithiobacillus</taxon>
    </lineage>
</organism>
<dbReference type="Pfam" id="PF12848">
    <property type="entry name" value="ABC_tran_Xtn"/>
    <property type="match status" value="1"/>
</dbReference>
<dbReference type="GO" id="GO:0006281">
    <property type="term" value="P:DNA repair"/>
    <property type="evidence" value="ECO:0007669"/>
    <property type="project" value="UniProtKB-KW"/>
</dbReference>
<dbReference type="STRING" id="743299.Acife_0264"/>
<dbReference type="Pfam" id="PF16326">
    <property type="entry name" value="ABC_tran_CTD"/>
    <property type="match status" value="1"/>
</dbReference>
<dbReference type="InterPro" id="IPR027417">
    <property type="entry name" value="P-loop_NTPase"/>
</dbReference>
<dbReference type="PROSITE" id="PS50893">
    <property type="entry name" value="ABC_TRANSPORTER_2"/>
    <property type="match status" value="2"/>
</dbReference>
<evidence type="ECO:0000259" key="13">
    <source>
        <dbReference type="PROSITE" id="PS50893"/>
    </source>
</evidence>
<accession>G0JRY7</accession>
<dbReference type="GO" id="GO:0016887">
    <property type="term" value="F:ATP hydrolysis activity"/>
    <property type="evidence" value="ECO:0007669"/>
    <property type="project" value="UniProtKB-UniRule"/>
</dbReference>
<gene>
    <name evidence="11" type="primary">uup</name>
    <name evidence="14" type="ORF">Acife_0264</name>
</gene>
<evidence type="ECO:0000256" key="7">
    <source>
        <dbReference type="ARBA" id="ARBA00023125"/>
    </source>
</evidence>
<feature type="binding site" evidence="11">
    <location>
        <begin position="336"/>
        <end position="343"/>
    </location>
    <ligand>
        <name>ATP</name>
        <dbReference type="ChEBI" id="CHEBI:30616"/>
        <label>2</label>
    </ligand>
</feature>
<dbReference type="GO" id="GO:0003677">
    <property type="term" value="F:DNA binding"/>
    <property type="evidence" value="ECO:0007669"/>
    <property type="project" value="UniProtKB-UniRule"/>
</dbReference>
<dbReference type="SUPFAM" id="SSF52540">
    <property type="entry name" value="P-loop containing nucleoside triphosphate hydrolases"/>
    <property type="match status" value="2"/>
</dbReference>
<dbReference type="InterPro" id="IPR003439">
    <property type="entry name" value="ABC_transporter-like_ATP-bd"/>
</dbReference>